<protein>
    <submittedName>
        <fullName evidence="1">Uncharacterized protein</fullName>
    </submittedName>
</protein>
<sequence>MLFKVEVLEVSPGEVLTYQNPFPNVEVFISSTPEGARNMDDTAFVLRHQEFISLSSRPGFVIYCKTRLTEDIEKLAKKTV</sequence>
<accession>A0A0F9IZE1</accession>
<gene>
    <name evidence="1" type="ORF">LCGC14_1885340</name>
</gene>
<organism evidence="1">
    <name type="scientific">marine sediment metagenome</name>
    <dbReference type="NCBI Taxonomy" id="412755"/>
    <lineage>
        <taxon>unclassified sequences</taxon>
        <taxon>metagenomes</taxon>
        <taxon>ecological metagenomes</taxon>
    </lineage>
</organism>
<comment type="caution">
    <text evidence="1">The sequence shown here is derived from an EMBL/GenBank/DDBJ whole genome shotgun (WGS) entry which is preliminary data.</text>
</comment>
<dbReference type="EMBL" id="LAZR01019484">
    <property type="protein sequence ID" value="KKL92377.1"/>
    <property type="molecule type" value="Genomic_DNA"/>
</dbReference>
<proteinExistence type="predicted"/>
<evidence type="ECO:0000313" key="1">
    <source>
        <dbReference type="EMBL" id="KKL92377.1"/>
    </source>
</evidence>
<reference evidence="1" key="1">
    <citation type="journal article" date="2015" name="Nature">
        <title>Complex archaea that bridge the gap between prokaryotes and eukaryotes.</title>
        <authorList>
            <person name="Spang A."/>
            <person name="Saw J.H."/>
            <person name="Jorgensen S.L."/>
            <person name="Zaremba-Niedzwiedzka K."/>
            <person name="Martijn J."/>
            <person name="Lind A.E."/>
            <person name="van Eijk R."/>
            <person name="Schleper C."/>
            <person name="Guy L."/>
            <person name="Ettema T.J."/>
        </authorList>
    </citation>
    <scope>NUCLEOTIDE SEQUENCE</scope>
</reference>
<name>A0A0F9IZE1_9ZZZZ</name>
<dbReference type="AlphaFoldDB" id="A0A0F9IZE1"/>